<dbReference type="Proteomes" id="UP000198221">
    <property type="component" value="Chromosome I"/>
</dbReference>
<dbReference type="Pfam" id="PF03537">
    <property type="entry name" value="Glyco_hydro_114"/>
    <property type="match status" value="1"/>
</dbReference>
<dbReference type="Gene3D" id="3.20.20.70">
    <property type="entry name" value="Aldolase class I"/>
    <property type="match status" value="1"/>
</dbReference>
<dbReference type="PANTHER" id="PTHR35273">
    <property type="entry name" value="ALPHA-1,4 POLYGALACTOSAMINIDASE, PUTATIVE (AFU_ORTHOLOGUE AFUA_3G07890)-RELATED"/>
    <property type="match status" value="1"/>
</dbReference>
<dbReference type="InterPro" id="IPR017853">
    <property type="entry name" value="GH"/>
</dbReference>
<evidence type="ECO:0000259" key="1">
    <source>
        <dbReference type="Pfam" id="PF03537"/>
    </source>
</evidence>
<name>A0A1C5GU16_9ACTN</name>
<dbReference type="PANTHER" id="PTHR35273:SF2">
    <property type="entry name" value="ALPHA-GALACTOSIDASE"/>
    <property type="match status" value="1"/>
</dbReference>
<dbReference type="SUPFAM" id="SSF51445">
    <property type="entry name" value="(Trans)glycosidases"/>
    <property type="match status" value="1"/>
</dbReference>
<dbReference type="InterPro" id="IPR013785">
    <property type="entry name" value="Aldolase_TIM"/>
</dbReference>
<proteinExistence type="predicted"/>
<sequence length="298" mass="33025">MPPATRELPMRIRPARPASWVRPARALRRVLRRTLPALVPLLLLTPVPGCRAELVPPGAPTPWPTESARRWQWQWQLSGPLDVSVEADVFLLDPVRTTSTETAALRARDRRLVCQVRVGTYAGTDPDATRFPTTVRGAAVAGRPGSRWLDVRQWDALEPVLADRFRLCRGKGFGGVALADADGYLHRPGFPLGFDDQLLFNRRLATLARSLDLSPGLVNDVPQVAALAPDFDFAVNEECVRLRECAKLLPFADARKPVFHVEYAGSPSGFCVTTVGYGFTSIRKDRDLDAWRETCPLP</sequence>
<feature type="domain" description="Glycoside-hydrolase family GH114 TIM-barrel" evidence="1">
    <location>
        <begin position="72"/>
        <end position="291"/>
    </location>
</feature>
<organism evidence="2 3">
    <name type="scientific">Micromonospora inositola</name>
    <dbReference type="NCBI Taxonomy" id="47865"/>
    <lineage>
        <taxon>Bacteria</taxon>
        <taxon>Bacillati</taxon>
        <taxon>Actinomycetota</taxon>
        <taxon>Actinomycetes</taxon>
        <taxon>Micromonosporales</taxon>
        <taxon>Micromonosporaceae</taxon>
        <taxon>Micromonospora</taxon>
    </lineage>
</organism>
<reference evidence="3" key="1">
    <citation type="submission" date="2016-06" db="EMBL/GenBank/DDBJ databases">
        <authorList>
            <person name="Varghese N."/>
            <person name="Submissions Spin"/>
        </authorList>
    </citation>
    <scope>NUCLEOTIDE SEQUENCE [LARGE SCALE GENOMIC DNA]</scope>
    <source>
        <strain evidence="3">DSM 43819</strain>
    </source>
</reference>
<dbReference type="EMBL" id="LT607754">
    <property type="protein sequence ID" value="SCG37276.1"/>
    <property type="molecule type" value="Genomic_DNA"/>
</dbReference>
<dbReference type="InterPro" id="IPR004352">
    <property type="entry name" value="GH114_TIM-barrel"/>
</dbReference>
<dbReference type="AlphaFoldDB" id="A0A1C5GU16"/>
<evidence type="ECO:0000313" key="3">
    <source>
        <dbReference type="Proteomes" id="UP000198221"/>
    </source>
</evidence>
<keyword evidence="3" id="KW-1185">Reference proteome</keyword>
<accession>A0A1C5GU16</accession>
<gene>
    <name evidence="2" type="ORF">GA0070613_0384</name>
</gene>
<protein>
    <recommendedName>
        <fullName evidence="1">Glycoside-hydrolase family GH114 TIM-barrel domain-containing protein</fullName>
    </recommendedName>
</protein>
<evidence type="ECO:0000313" key="2">
    <source>
        <dbReference type="EMBL" id="SCG37276.1"/>
    </source>
</evidence>